<feature type="domain" description="Novel STAND NTPase 3" evidence="1">
    <location>
        <begin position="52"/>
        <end position="222"/>
    </location>
</feature>
<organism evidence="2 3">
    <name type="scientific">Mytilus edulis</name>
    <name type="common">Blue mussel</name>
    <dbReference type="NCBI Taxonomy" id="6550"/>
    <lineage>
        <taxon>Eukaryota</taxon>
        <taxon>Metazoa</taxon>
        <taxon>Spiralia</taxon>
        <taxon>Lophotrochozoa</taxon>
        <taxon>Mollusca</taxon>
        <taxon>Bivalvia</taxon>
        <taxon>Autobranchia</taxon>
        <taxon>Pteriomorphia</taxon>
        <taxon>Mytilida</taxon>
        <taxon>Mytiloidea</taxon>
        <taxon>Mytilidae</taxon>
        <taxon>Mytilinae</taxon>
        <taxon>Mytilus</taxon>
    </lineage>
</organism>
<dbReference type="AlphaFoldDB" id="A0A8S3VHS6"/>
<dbReference type="SUPFAM" id="SSF52540">
    <property type="entry name" value="P-loop containing nucleoside triphosphate hydrolases"/>
    <property type="match status" value="1"/>
</dbReference>
<comment type="caution">
    <text evidence="2">The sequence shown here is derived from an EMBL/GenBank/DDBJ whole genome shotgun (WGS) entry which is preliminary data.</text>
</comment>
<name>A0A8S3VHS6_MYTED</name>
<evidence type="ECO:0000313" key="3">
    <source>
        <dbReference type="Proteomes" id="UP000683360"/>
    </source>
</evidence>
<gene>
    <name evidence="2" type="ORF">MEDL_66215</name>
</gene>
<dbReference type="Pfam" id="PF20720">
    <property type="entry name" value="nSTAND3"/>
    <property type="match status" value="1"/>
</dbReference>
<sequence length="353" mass="40893">MGLKLSVTIRIFFFSSLQQINLQIRHQLVQIVFFSAHHDEEVREWEQDQTTFLETRATRHILESLPSHNCIVVTGSSGCGKSSNIHHAALHLRDSLEYEIIPVLTGPTDIMNYYNRNKKQVFVVDDICGKETINTQTLQMWRDYSEKLGKIFRVAETDVRSISEGTVSKISNPRLLISCRLHINKESQFQRIALFTKKVFNLLSPELCLLEAERMHMLHKYLPDDIIDNIKQVKENFDYFPLLCKLSKDKTCEEVEKLFTAPLDSIKTDIITIIDTNKEHFCALVLCIVFNDGFDTDWLKLGSVSEKEKKDKLEHIVKEFDIDLSKERHINSLKAGFLTLHGTYFKLRAQSTE</sequence>
<dbReference type="Proteomes" id="UP000683360">
    <property type="component" value="Unassembled WGS sequence"/>
</dbReference>
<reference evidence="2" key="1">
    <citation type="submission" date="2021-03" db="EMBL/GenBank/DDBJ databases">
        <authorList>
            <person name="Bekaert M."/>
        </authorList>
    </citation>
    <scope>NUCLEOTIDE SEQUENCE</scope>
</reference>
<proteinExistence type="predicted"/>
<evidence type="ECO:0000259" key="1">
    <source>
        <dbReference type="Pfam" id="PF20720"/>
    </source>
</evidence>
<evidence type="ECO:0000313" key="2">
    <source>
        <dbReference type="EMBL" id="CAG2254651.1"/>
    </source>
</evidence>
<dbReference type="OrthoDB" id="10302516at2759"/>
<dbReference type="InterPro" id="IPR049050">
    <property type="entry name" value="nSTAND3"/>
</dbReference>
<keyword evidence="3" id="KW-1185">Reference proteome</keyword>
<protein>
    <recommendedName>
        <fullName evidence="1">Novel STAND NTPase 3 domain-containing protein</fullName>
    </recommendedName>
</protein>
<dbReference type="EMBL" id="CAJPWZ010003251">
    <property type="protein sequence ID" value="CAG2254651.1"/>
    <property type="molecule type" value="Genomic_DNA"/>
</dbReference>
<dbReference type="InterPro" id="IPR027417">
    <property type="entry name" value="P-loop_NTPase"/>
</dbReference>
<accession>A0A8S3VHS6</accession>